<keyword evidence="1" id="KW-0732">Signal</keyword>
<dbReference type="PIRSF" id="PIRSF039026">
    <property type="entry name" value="SiaP"/>
    <property type="match status" value="1"/>
</dbReference>
<evidence type="ECO:0000256" key="4">
    <source>
        <dbReference type="PIRSR" id="PIRSR039026-2"/>
    </source>
</evidence>
<dbReference type="InterPro" id="IPR006311">
    <property type="entry name" value="TAT_signal"/>
</dbReference>
<reference evidence="5 6" key="1">
    <citation type="submission" date="2017-02" db="EMBL/GenBank/DDBJ databases">
        <authorList>
            <person name="Peterson S.W."/>
        </authorList>
    </citation>
    <scope>NUCLEOTIDE SEQUENCE [LARGE SCALE GENOMIC DNA]</scope>
    <source>
        <strain evidence="5 6">DSM 16080</strain>
    </source>
</reference>
<evidence type="ECO:0000313" key="5">
    <source>
        <dbReference type="EMBL" id="SKA85551.1"/>
    </source>
</evidence>
<name>A0A1T4X9I4_9BACT</name>
<evidence type="ECO:0000256" key="1">
    <source>
        <dbReference type="ARBA" id="ARBA00022729"/>
    </source>
</evidence>
<organism evidence="5 6">
    <name type="scientific">Paucidesulfovibrio gracilis DSM 16080</name>
    <dbReference type="NCBI Taxonomy" id="1121449"/>
    <lineage>
        <taxon>Bacteria</taxon>
        <taxon>Pseudomonadati</taxon>
        <taxon>Thermodesulfobacteriota</taxon>
        <taxon>Desulfovibrionia</taxon>
        <taxon>Desulfovibrionales</taxon>
        <taxon>Desulfovibrionaceae</taxon>
        <taxon>Paucidesulfovibrio</taxon>
    </lineage>
</organism>
<protein>
    <submittedName>
        <fullName evidence="5">TRAP-type mannitol/chloroaromatic compound transport system, substrate-binding protein</fullName>
    </submittedName>
</protein>
<dbReference type="PANTHER" id="PTHR33376">
    <property type="match status" value="1"/>
</dbReference>
<gene>
    <name evidence="5" type="ORF">SAMN02745704_01886</name>
</gene>
<dbReference type="Proteomes" id="UP000190027">
    <property type="component" value="Unassembled WGS sequence"/>
</dbReference>
<keyword evidence="4" id="KW-0479">Metal-binding</keyword>
<feature type="binding site" evidence="4">
    <location>
        <position position="214"/>
    </location>
    <ligand>
        <name>Na(+)</name>
        <dbReference type="ChEBI" id="CHEBI:29101"/>
    </ligand>
</feature>
<dbReference type="EMBL" id="FUYC01000008">
    <property type="protein sequence ID" value="SKA85551.1"/>
    <property type="molecule type" value="Genomic_DNA"/>
</dbReference>
<keyword evidence="6" id="KW-1185">Reference proteome</keyword>
<dbReference type="Gene3D" id="3.40.190.10">
    <property type="entry name" value="Periplasmic binding protein-like II"/>
    <property type="match status" value="1"/>
</dbReference>
<keyword evidence="2" id="KW-0408">Iron</keyword>
<dbReference type="PANTHER" id="PTHR33376:SF5">
    <property type="entry name" value="EXTRACYTOPLASMIC SOLUTE RECEPTOR PROTEIN"/>
    <property type="match status" value="1"/>
</dbReference>
<proteinExistence type="predicted"/>
<dbReference type="OrthoDB" id="9769667at2"/>
<dbReference type="AlphaFoldDB" id="A0A1T4X9I4"/>
<feature type="binding site" evidence="3">
    <location>
        <position position="176"/>
    </location>
    <ligand>
        <name>substrate</name>
    </ligand>
</feature>
<dbReference type="InterPro" id="IPR018389">
    <property type="entry name" value="DctP_fam"/>
</dbReference>
<dbReference type="STRING" id="1121449.SAMN02745704_01886"/>
<dbReference type="InterPro" id="IPR038404">
    <property type="entry name" value="TRAP_DctP_sf"/>
</dbReference>
<keyword evidence="2" id="KW-0411">Iron-sulfur</keyword>
<evidence type="ECO:0000313" key="6">
    <source>
        <dbReference type="Proteomes" id="UP000190027"/>
    </source>
</evidence>
<dbReference type="GO" id="GO:0055085">
    <property type="term" value="P:transmembrane transport"/>
    <property type="evidence" value="ECO:0007669"/>
    <property type="project" value="InterPro"/>
</dbReference>
<sequence length="352" mass="39433">MRRRDLLKTLGMAAVGAAGSMAVPARAGQRLEWRMVTAWNRDMDVFWPGLSRFCRRVAQLTDNTLQITPLPAGDLAGPLEVFQAVAEGRAEMGHSTAYYWAEEIPAAQWFSSVPFGMDKNCLNSWLYDGQGLRLWEKAYEPYGVIPLPMGDTGGQMFGWFRKPLETVEDLKGRKLRFPGLAGRVLQRVGADVSLMPAQELSEAFASGALDGVNWIGPHHDMQLGLAQSPVWYYGPGWQEPSGRLETLVNRTAMDKLTVSQQAALRAAAAETDLWMQARFDTLNALSLSSLRQLPEVWVQVLPDSFLNRMWMISQEVVNELAATCPLCRSISEDYSRVWRHCETWSLFSGPEM</sequence>
<feature type="binding site" evidence="4">
    <location>
        <position position="239"/>
    </location>
    <ligand>
        <name>substrate</name>
    </ligand>
</feature>
<dbReference type="PROSITE" id="PS51318">
    <property type="entry name" value="TAT"/>
    <property type="match status" value="1"/>
</dbReference>
<dbReference type="GO" id="GO:0051536">
    <property type="term" value="F:iron-sulfur cluster binding"/>
    <property type="evidence" value="ECO:0007669"/>
    <property type="project" value="UniProtKB-KW"/>
</dbReference>
<feature type="binding site" evidence="3">
    <location>
        <position position="155"/>
    </location>
    <ligand>
        <name>substrate</name>
    </ligand>
</feature>
<dbReference type="GO" id="GO:0046872">
    <property type="term" value="F:metal ion binding"/>
    <property type="evidence" value="ECO:0007669"/>
    <property type="project" value="UniProtKB-KW"/>
</dbReference>
<dbReference type="RefSeq" id="WP_078717443.1">
    <property type="nucleotide sequence ID" value="NZ_FUYC01000008.1"/>
</dbReference>
<accession>A0A1T4X9I4</accession>
<evidence type="ECO:0000256" key="2">
    <source>
        <dbReference type="ARBA" id="ARBA00023014"/>
    </source>
</evidence>
<dbReference type="Gene3D" id="3.40.190.170">
    <property type="entry name" value="Bacterial extracellular solute-binding protein, family 7"/>
    <property type="match status" value="1"/>
</dbReference>
<dbReference type="InterPro" id="IPR026289">
    <property type="entry name" value="SBP_TakP-like"/>
</dbReference>
<dbReference type="Pfam" id="PF03480">
    <property type="entry name" value="DctP"/>
    <property type="match status" value="1"/>
</dbReference>
<dbReference type="GO" id="GO:0031317">
    <property type="term" value="C:tripartite ATP-independent periplasmic transporter complex"/>
    <property type="evidence" value="ECO:0007669"/>
    <property type="project" value="InterPro"/>
</dbReference>
<evidence type="ECO:0000256" key="3">
    <source>
        <dbReference type="PIRSR" id="PIRSR039026-1"/>
    </source>
</evidence>